<evidence type="ECO:0000313" key="1">
    <source>
        <dbReference type="EMBL" id="CAX48961.1"/>
    </source>
</evidence>
<dbReference type="AlphaFoldDB" id="C0MP49"/>
<proteinExistence type="predicted"/>
<organism evidence="1">
    <name type="scientific">bacterium AK-MB08</name>
    <dbReference type="NCBI Taxonomy" id="1136493"/>
    <lineage>
        <taxon>Bacteria</taxon>
    </lineage>
</organism>
<accession>C0MP49</accession>
<feature type="non-terminal residue" evidence="1">
    <location>
        <position position="83"/>
    </location>
</feature>
<sequence length="83" mass="8322">MAFVALVVGIVIAGLAVVGGDLVRLAERALHVALGHPAADLLANHGAAPLAAAELVAAAVLLGADYDQLFILLFALGLAAWMP</sequence>
<reference evidence="1" key="1">
    <citation type="submission" date="2009-02" db="EMBL/GenBank/DDBJ databases">
        <title>Diversity of oligotrophic riverine bacteria carrying gene cassettes capturing genetic devices in their genome.</title>
        <authorList>
            <person name="Kumar A."/>
            <person name="Mukherjee S."/>
            <person name="Chakraborty R."/>
        </authorList>
    </citation>
    <scope>NUCLEOTIDE SEQUENCE</scope>
    <source>
        <strain evidence="1">MB 08</strain>
    </source>
</reference>
<dbReference type="EMBL" id="FN178516">
    <property type="protein sequence ID" value="CAX48961.1"/>
    <property type="molecule type" value="Genomic_DNA"/>
</dbReference>
<protein>
    <submittedName>
        <fullName evidence="1">Uncharacterized protein</fullName>
    </submittedName>
</protein>
<name>C0MP49_UNCXX</name>